<proteinExistence type="inferred from homology"/>
<keyword evidence="11" id="KW-1185">Reference proteome</keyword>
<dbReference type="EMBL" id="NCKV01007928">
    <property type="protein sequence ID" value="RWS22776.1"/>
    <property type="molecule type" value="Genomic_DNA"/>
</dbReference>
<dbReference type="CDD" id="cd08662">
    <property type="entry name" value="M13"/>
    <property type="match status" value="1"/>
</dbReference>
<accession>A0A443S5E4</accession>
<keyword evidence="3" id="KW-0645">Protease</keyword>
<dbReference type="InterPro" id="IPR000718">
    <property type="entry name" value="Peptidase_M13"/>
</dbReference>
<dbReference type="OrthoDB" id="6475849at2759"/>
<dbReference type="GO" id="GO:0016485">
    <property type="term" value="P:protein processing"/>
    <property type="evidence" value="ECO:0007669"/>
    <property type="project" value="TreeGrafter"/>
</dbReference>
<comment type="caution">
    <text evidence="10">The sequence shown here is derived from an EMBL/GenBank/DDBJ whole genome shotgun (WGS) entry which is preliminary data.</text>
</comment>
<comment type="similarity">
    <text evidence="2">Belongs to the peptidase M13 family.</text>
</comment>
<protein>
    <submittedName>
        <fullName evidence="10">Neprilysin-11-like protein</fullName>
    </submittedName>
</protein>
<dbReference type="AlphaFoldDB" id="A0A443S5E4"/>
<sequence>FKDDYGYEALHKFFNKIGGYPMITEKWNDANFDWQNAYVYVDTHINAIKLFIAYQVDRVSLTDKTHFIIVGPQPGFHIGSTLISELYSNEDKMEAEIKFRKKVKKLLSGIGGDKLSDELIERDINALIEFEKKFASIEQQSEAADTGENFVLSIEEMQNQYKDTELGDQSIKEVNGFLRTIKDSLTLTINTNKWMDEETKQNAQLKLNRMLSYIASPSQVKNDEELDEFYKHLSFQLEILIGILLKPHFYLGAPLAINMAAIGSAVGHEITHGFDNTGSQYDEQGLKQNWWDKQTQRHYGTKVNCFIRQYSNYVEPKTGKHVDGNLTVGENIADNGGLHNAFNAYKIYGALKHPETDLKLPNQMSRFTKDQLFFIAYGNAFCSDNSKAYTNLALTDVHSPDDARVMLPLQNSKEFSKAFNCKQGSRMNPVNKCILW</sequence>
<dbReference type="PRINTS" id="PR00786">
    <property type="entry name" value="NEPRILYSIN"/>
</dbReference>
<keyword evidence="5" id="KW-0378">Hydrolase</keyword>
<dbReference type="InterPro" id="IPR042089">
    <property type="entry name" value="Peptidase_M13_dom_2"/>
</dbReference>
<dbReference type="InterPro" id="IPR024079">
    <property type="entry name" value="MetalloPept_cat_dom_sf"/>
</dbReference>
<evidence type="ECO:0000256" key="1">
    <source>
        <dbReference type="ARBA" id="ARBA00001947"/>
    </source>
</evidence>
<gene>
    <name evidence="10" type="ORF">B4U80_07022</name>
</gene>
<dbReference type="Gene3D" id="3.40.390.10">
    <property type="entry name" value="Collagenase (Catalytic Domain)"/>
    <property type="match status" value="2"/>
</dbReference>
<dbReference type="GO" id="GO:0004222">
    <property type="term" value="F:metalloendopeptidase activity"/>
    <property type="evidence" value="ECO:0007669"/>
    <property type="project" value="InterPro"/>
</dbReference>
<evidence type="ECO:0000256" key="4">
    <source>
        <dbReference type="ARBA" id="ARBA00022723"/>
    </source>
</evidence>
<dbReference type="InterPro" id="IPR018497">
    <property type="entry name" value="Peptidase_M13_C"/>
</dbReference>
<dbReference type="VEuPathDB" id="VectorBase:LDEU009264"/>
<evidence type="ECO:0000256" key="3">
    <source>
        <dbReference type="ARBA" id="ARBA00022670"/>
    </source>
</evidence>
<dbReference type="Proteomes" id="UP000288716">
    <property type="component" value="Unassembled WGS sequence"/>
</dbReference>
<keyword evidence="6" id="KW-0862">Zinc</keyword>
<evidence type="ECO:0000259" key="9">
    <source>
        <dbReference type="Pfam" id="PF05649"/>
    </source>
</evidence>
<comment type="cofactor">
    <cofactor evidence="1">
        <name>Zn(2+)</name>
        <dbReference type="ChEBI" id="CHEBI:29105"/>
    </cofactor>
</comment>
<evidence type="ECO:0000313" key="10">
    <source>
        <dbReference type="EMBL" id="RWS22776.1"/>
    </source>
</evidence>
<evidence type="ECO:0000313" key="11">
    <source>
        <dbReference type="Proteomes" id="UP000288716"/>
    </source>
</evidence>
<feature type="domain" description="Peptidase M13 N-terminal" evidence="9">
    <location>
        <begin position="4"/>
        <end position="162"/>
    </location>
</feature>
<evidence type="ECO:0000256" key="5">
    <source>
        <dbReference type="ARBA" id="ARBA00022801"/>
    </source>
</evidence>
<dbReference type="Pfam" id="PF01431">
    <property type="entry name" value="Peptidase_M13"/>
    <property type="match status" value="1"/>
</dbReference>
<reference evidence="10 11" key="1">
    <citation type="journal article" date="2018" name="Gigascience">
        <title>Genomes of trombidid mites reveal novel predicted allergens and laterally-transferred genes associated with secondary metabolism.</title>
        <authorList>
            <person name="Dong X."/>
            <person name="Chaisiri K."/>
            <person name="Xia D."/>
            <person name="Armstrong S.D."/>
            <person name="Fang Y."/>
            <person name="Donnelly M.J."/>
            <person name="Kadowaki T."/>
            <person name="McGarry J.W."/>
            <person name="Darby A.C."/>
            <person name="Makepeace B.L."/>
        </authorList>
    </citation>
    <scope>NUCLEOTIDE SEQUENCE [LARGE SCALE GENOMIC DNA]</scope>
    <source>
        <strain evidence="10">UoL-UT</strain>
    </source>
</reference>
<dbReference type="GO" id="GO:0046872">
    <property type="term" value="F:metal ion binding"/>
    <property type="evidence" value="ECO:0007669"/>
    <property type="project" value="UniProtKB-KW"/>
</dbReference>
<name>A0A443S5E4_9ACAR</name>
<evidence type="ECO:0000256" key="7">
    <source>
        <dbReference type="ARBA" id="ARBA00023049"/>
    </source>
</evidence>
<dbReference type="Gene3D" id="1.10.1380.10">
    <property type="entry name" value="Neutral endopeptidase , domain2"/>
    <property type="match status" value="2"/>
</dbReference>
<feature type="non-terminal residue" evidence="10">
    <location>
        <position position="1"/>
    </location>
</feature>
<dbReference type="PANTHER" id="PTHR11733">
    <property type="entry name" value="ZINC METALLOPROTEASE FAMILY M13 NEPRILYSIN-RELATED"/>
    <property type="match status" value="1"/>
</dbReference>
<dbReference type="STRING" id="299467.A0A443S5E4"/>
<dbReference type="InterPro" id="IPR008753">
    <property type="entry name" value="Peptidase_M13_N"/>
</dbReference>
<dbReference type="GO" id="GO:0005886">
    <property type="term" value="C:plasma membrane"/>
    <property type="evidence" value="ECO:0007669"/>
    <property type="project" value="TreeGrafter"/>
</dbReference>
<evidence type="ECO:0000256" key="2">
    <source>
        <dbReference type="ARBA" id="ARBA00007357"/>
    </source>
</evidence>
<keyword evidence="7" id="KW-0482">Metalloprotease</keyword>
<feature type="domain" description="Peptidase M13 C-terminal" evidence="8">
    <location>
        <begin position="229"/>
        <end position="433"/>
    </location>
</feature>
<dbReference type="SUPFAM" id="SSF55486">
    <property type="entry name" value="Metalloproteases ('zincins'), catalytic domain"/>
    <property type="match status" value="1"/>
</dbReference>
<evidence type="ECO:0000259" key="8">
    <source>
        <dbReference type="Pfam" id="PF01431"/>
    </source>
</evidence>
<evidence type="ECO:0000256" key="6">
    <source>
        <dbReference type="ARBA" id="ARBA00022833"/>
    </source>
</evidence>
<dbReference type="Pfam" id="PF05649">
    <property type="entry name" value="Peptidase_M13_N"/>
    <property type="match status" value="1"/>
</dbReference>
<dbReference type="PANTHER" id="PTHR11733:SF237">
    <property type="entry name" value="NEPRILYSIN-LIKE 4"/>
    <property type="match status" value="1"/>
</dbReference>
<organism evidence="10 11">
    <name type="scientific">Leptotrombidium deliense</name>
    <dbReference type="NCBI Taxonomy" id="299467"/>
    <lineage>
        <taxon>Eukaryota</taxon>
        <taxon>Metazoa</taxon>
        <taxon>Ecdysozoa</taxon>
        <taxon>Arthropoda</taxon>
        <taxon>Chelicerata</taxon>
        <taxon>Arachnida</taxon>
        <taxon>Acari</taxon>
        <taxon>Acariformes</taxon>
        <taxon>Trombidiformes</taxon>
        <taxon>Prostigmata</taxon>
        <taxon>Anystina</taxon>
        <taxon>Parasitengona</taxon>
        <taxon>Trombiculoidea</taxon>
        <taxon>Trombiculidae</taxon>
        <taxon>Leptotrombidium</taxon>
    </lineage>
</organism>
<dbReference type="PROSITE" id="PS51885">
    <property type="entry name" value="NEPRILYSIN"/>
    <property type="match status" value="1"/>
</dbReference>
<keyword evidence="4" id="KW-0479">Metal-binding</keyword>